<name>A0A182XRX3_ANOQN</name>
<reference evidence="1" key="1">
    <citation type="submission" date="2020-05" db="UniProtKB">
        <authorList>
            <consortium name="EnsemblMetazoa"/>
        </authorList>
    </citation>
    <scope>IDENTIFICATION</scope>
    <source>
        <strain evidence="1">SANGQUA</strain>
    </source>
</reference>
<dbReference type="EnsemblMetazoa" id="AQUA014592-RA">
    <property type="protein sequence ID" value="AQUA014592-PA"/>
    <property type="gene ID" value="AQUA014592"/>
</dbReference>
<dbReference type="AlphaFoldDB" id="A0A182XRX3"/>
<evidence type="ECO:0000313" key="1">
    <source>
        <dbReference type="EnsemblMetazoa" id="AQUA014592-PA"/>
    </source>
</evidence>
<keyword evidence="2" id="KW-1185">Reference proteome</keyword>
<proteinExistence type="predicted"/>
<accession>A0A182XRX3</accession>
<dbReference type="VEuPathDB" id="VectorBase:AQUA014592"/>
<organism evidence="1 2">
    <name type="scientific">Anopheles quadriannulatus</name>
    <name type="common">Mosquito</name>
    <dbReference type="NCBI Taxonomy" id="34691"/>
    <lineage>
        <taxon>Eukaryota</taxon>
        <taxon>Metazoa</taxon>
        <taxon>Ecdysozoa</taxon>
        <taxon>Arthropoda</taxon>
        <taxon>Hexapoda</taxon>
        <taxon>Insecta</taxon>
        <taxon>Pterygota</taxon>
        <taxon>Neoptera</taxon>
        <taxon>Endopterygota</taxon>
        <taxon>Diptera</taxon>
        <taxon>Nematocera</taxon>
        <taxon>Culicoidea</taxon>
        <taxon>Culicidae</taxon>
        <taxon>Anophelinae</taxon>
        <taxon>Anopheles</taxon>
    </lineage>
</organism>
<dbReference type="Proteomes" id="UP000076407">
    <property type="component" value="Unassembled WGS sequence"/>
</dbReference>
<protein>
    <submittedName>
        <fullName evidence="1">Uncharacterized protein</fullName>
    </submittedName>
</protein>
<sequence>MDKQRMDACVCECEMKTDCCYTLQNSCNESKKENVKYLFLYRTKKVIK</sequence>
<evidence type="ECO:0000313" key="2">
    <source>
        <dbReference type="Proteomes" id="UP000076407"/>
    </source>
</evidence>